<reference evidence="2" key="1">
    <citation type="submission" date="2014-05" db="EMBL/GenBank/DDBJ databases">
        <authorList>
            <person name="Chronopoulou M."/>
        </authorList>
    </citation>
    <scope>NUCLEOTIDE SEQUENCE</scope>
    <source>
        <tissue evidence="2">Whole organism</tissue>
    </source>
</reference>
<feature type="compositionally biased region" description="Basic and acidic residues" evidence="1">
    <location>
        <begin position="62"/>
        <end position="87"/>
    </location>
</feature>
<proteinExistence type="predicted"/>
<accession>A0A0K2UBJ2</accession>
<evidence type="ECO:0000256" key="1">
    <source>
        <dbReference type="SAM" id="MobiDB-lite"/>
    </source>
</evidence>
<organism evidence="2">
    <name type="scientific">Lepeophtheirus salmonis</name>
    <name type="common">Salmon louse</name>
    <name type="synonym">Caligus salmonis</name>
    <dbReference type="NCBI Taxonomy" id="72036"/>
    <lineage>
        <taxon>Eukaryota</taxon>
        <taxon>Metazoa</taxon>
        <taxon>Ecdysozoa</taxon>
        <taxon>Arthropoda</taxon>
        <taxon>Crustacea</taxon>
        <taxon>Multicrustacea</taxon>
        <taxon>Hexanauplia</taxon>
        <taxon>Copepoda</taxon>
        <taxon>Siphonostomatoida</taxon>
        <taxon>Caligidae</taxon>
        <taxon>Lepeophtheirus</taxon>
    </lineage>
</organism>
<dbReference type="EMBL" id="HACA01018069">
    <property type="protein sequence ID" value="CDW35430.1"/>
    <property type="molecule type" value="Transcribed_RNA"/>
</dbReference>
<dbReference type="AlphaFoldDB" id="A0A0K2UBJ2"/>
<protein>
    <submittedName>
        <fullName evidence="2">Uncharacterized protein</fullName>
    </submittedName>
</protein>
<sequence>MQIIKIIHKNLMNRLHFVHHSWNGENTPRSDGLRPAQCVFSYSQRTRVPALFIVYTHLSSSDFERSEEKKREKDLSSKKYYDRTSTN</sequence>
<feature type="region of interest" description="Disordered" evidence="1">
    <location>
        <begin position="61"/>
        <end position="87"/>
    </location>
</feature>
<evidence type="ECO:0000313" key="2">
    <source>
        <dbReference type="EMBL" id="CDW35430.1"/>
    </source>
</evidence>
<name>A0A0K2UBJ2_LEPSM</name>